<proteinExistence type="predicted"/>
<reference evidence="5 6" key="1">
    <citation type="journal article" date="2019" name="Emerg. Microbes Infect.">
        <title>Comprehensive subspecies identification of 175 nontuberculous mycobacteria species based on 7547 genomic profiles.</title>
        <authorList>
            <person name="Matsumoto Y."/>
            <person name="Kinjo T."/>
            <person name="Motooka D."/>
            <person name="Nabeya D."/>
            <person name="Jung N."/>
            <person name="Uechi K."/>
            <person name="Horii T."/>
            <person name="Iida T."/>
            <person name="Fujita J."/>
            <person name="Nakamura S."/>
        </authorList>
    </citation>
    <scope>NUCLEOTIDE SEQUENCE [LARGE SCALE GENOMIC DNA]</scope>
    <source>
        <strain evidence="5 6">JCM 12143</strain>
    </source>
</reference>
<evidence type="ECO:0000313" key="6">
    <source>
        <dbReference type="Proteomes" id="UP000467636"/>
    </source>
</evidence>
<protein>
    <submittedName>
        <fullName evidence="5">LuxR family transcriptional regulator</fullName>
    </submittedName>
</protein>
<dbReference type="GO" id="GO:0003677">
    <property type="term" value="F:DNA binding"/>
    <property type="evidence" value="ECO:0007669"/>
    <property type="project" value="UniProtKB-KW"/>
</dbReference>
<feature type="domain" description="HTH luxR-type" evidence="4">
    <location>
        <begin position="807"/>
        <end position="872"/>
    </location>
</feature>
<dbReference type="Pfam" id="PF00196">
    <property type="entry name" value="GerE"/>
    <property type="match status" value="1"/>
</dbReference>
<dbReference type="Gene3D" id="3.40.50.300">
    <property type="entry name" value="P-loop containing nucleotide triphosphate hydrolases"/>
    <property type="match status" value="1"/>
</dbReference>
<dbReference type="InterPro" id="IPR016032">
    <property type="entry name" value="Sig_transdc_resp-reg_C-effctor"/>
</dbReference>
<organism evidence="5 6">
    <name type="scientific">Mycolicibacter terrae</name>
    <dbReference type="NCBI Taxonomy" id="1788"/>
    <lineage>
        <taxon>Bacteria</taxon>
        <taxon>Bacillati</taxon>
        <taxon>Actinomycetota</taxon>
        <taxon>Actinomycetes</taxon>
        <taxon>Mycobacteriales</taxon>
        <taxon>Mycobacteriaceae</taxon>
        <taxon>Mycolicibacter</taxon>
    </lineage>
</organism>
<dbReference type="SUPFAM" id="SSF52540">
    <property type="entry name" value="P-loop containing nucleoside triphosphate hydrolases"/>
    <property type="match status" value="1"/>
</dbReference>
<dbReference type="CDD" id="cd06170">
    <property type="entry name" value="LuxR_C_like"/>
    <property type="match status" value="1"/>
</dbReference>
<dbReference type="InterPro" id="IPR036388">
    <property type="entry name" value="WH-like_DNA-bd_sf"/>
</dbReference>
<dbReference type="PRINTS" id="PR00038">
    <property type="entry name" value="HTHLUXR"/>
</dbReference>
<name>A0AAD1I0F8_9MYCO</name>
<dbReference type="SUPFAM" id="SSF46894">
    <property type="entry name" value="C-terminal effector domain of the bipartite response regulators"/>
    <property type="match status" value="1"/>
</dbReference>
<keyword evidence="1" id="KW-0805">Transcription regulation</keyword>
<dbReference type="Proteomes" id="UP000467636">
    <property type="component" value="Chromosome"/>
</dbReference>
<accession>A0AAD1I0F8</accession>
<dbReference type="InterPro" id="IPR000792">
    <property type="entry name" value="Tscrpt_reg_LuxR_C"/>
</dbReference>
<dbReference type="PANTHER" id="PTHR44688">
    <property type="entry name" value="DNA-BINDING TRANSCRIPTIONAL ACTIVATOR DEVR_DOSR"/>
    <property type="match status" value="1"/>
</dbReference>
<evidence type="ECO:0000256" key="2">
    <source>
        <dbReference type="ARBA" id="ARBA00023125"/>
    </source>
</evidence>
<dbReference type="PANTHER" id="PTHR44688:SF16">
    <property type="entry name" value="DNA-BINDING TRANSCRIPTIONAL ACTIVATOR DEVR_DOSR"/>
    <property type="match status" value="1"/>
</dbReference>
<keyword evidence="6" id="KW-1185">Reference proteome</keyword>
<sequence length="875" mass="92685">MSGLRLSWPLTGRSEEIQTLREALSASDVSGAIVCGAAGVGKSRISRDLLSVAASQGCEVRWAICTSAARDVPLGAFAAWVPSDVTDTVPLARAVIESLTADSSGAAVVGIDDVHLIDDLSAFVVHQIVQRELAKVILTVRDGEAIPAAVHEIWSAGRFERLDLQPLSLGETTDLLSEALGGPIDSGAAQRLWELTRGNVLYLRNIVEHEVSDGRIVRQHGYWRWIGDPVIPPGLIGLIESRIGSLPGPVGDVIDVLAVGEPIDLATLTRITDPAAVEEADIRGLITLEPVEEGATVRLAHPLYGEVRRGRVASTRLRRLRGLVAAELATSQDGDDIQVVVRRATLSLESDLAPDADLFARAARGAVWLADLVLADRLAQAAIRAGAGPEPSFVRAHALSWLGRGEEADAVLAEVHIDDLSDGDRARLAFLRASNMLWAIGDPVRARQLIDDAARTVSPPARNYIDAFLAVYWFATDELDAARRASEGLDLDDLPPVVGAEIAWVRAVVAADSGRTAEALAAANAGYSVVARSLDAPHMMFNIADAHVSALLLAGQVRHALDVAERMRRQAVDLPGAAQPLGAAVAGRAALAAGCLDAACLLLDQAAAAFVDREHATGWGYRYLIPRITALAMRGSTAEAAAALETLGGLRRPFRLLDYEGSLARSWVAAGQGAVSEAITLASSAAERARNNGQFAAEVLCLQAAAQFGDGSGAARLRELEAIVEGPRVGIAARFATALREGDGAELTAVSQDFDDIGDLVAAVDASAQAALVYRRQDRRGTALTCATRAAALAERCGGIDTPALRQASDPLPLTDREREIVMLIGQGLSNRALAERLTLSVRTVESHIYRAMLKTGTANRDELAALRPHHDRTQ</sequence>
<keyword evidence="2" id="KW-0238">DNA-binding</keyword>
<evidence type="ECO:0000256" key="1">
    <source>
        <dbReference type="ARBA" id="ARBA00023015"/>
    </source>
</evidence>
<dbReference type="InterPro" id="IPR027417">
    <property type="entry name" value="P-loop_NTPase"/>
</dbReference>
<keyword evidence="3" id="KW-0804">Transcription</keyword>
<dbReference type="GO" id="GO:0006355">
    <property type="term" value="P:regulation of DNA-templated transcription"/>
    <property type="evidence" value="ECO:0007669"/>
    <property type="project" value="InterPro"/>
</dbReference>
<dbReference type="PROSITE" id="PS50043">
    <property type="entry name" value="HTH_LUXR_2"/>
    <property type="match status" value="1"/>
</dbReference>
<dbReference type="AlphaFoldDB" id="A0AAD1I0F8"/>
<evidence type="ECO:0000256" key="3">
    <source>
        <dbReference type="ARBA" id="ARBA00023163"/>
    </source>
</evidence>
<dbReference type="SMART" id="SM00421">
    <property type="entry name" value="HTH_LUXR"/>
    <property type="match status" value="1"/>
</dbReference>
<evidence type="ECO:0000259" key="4">
    <source>
        <dbReference type="PROSITE" id="PS50043"/>
    </source>
</evidence>
<evidence type="ECO:0000313" key="5">
    <source>
        <dbReference type="EMBL" id="BBX23600.1"/>
    </source>
</evidence>
<dbReference type="EMBL" id="AP022564">
    <property type="protein sequence ID" value="BBX23600.1"/>
    <property type="molecule type" value="Genomic_DNA"/>
</dbReference>
<dbReference type="Gene3D" id="1.10.10.10">
    <property type="entry name" value="Winged helix-like DNA-binding domain superfamily/Winged helix DNA-binding domain"/>
    <property type="match status" value="1"/>
</dbReference>
<gene>
    <name evidence="5" type="ORF">MTER_30110</name>
</gene>